<dbReference type="EMBL" id="ML976019">
    <property type="protein sequence ID" value="KAF1944057.1"/>
    <property type="molecule type" value="Genomic_DNA"/>
</dbReference>
<gene>
    <name evidence="3" type="ORF">EJ02DRAFT_432624</name>
</gene>
<feature type="region of interest" description="Disordered" evidence="1">
    <location>
        <begin position="1"/>
        <end position="20"/>
    </location>
</feature>
<dbReference type="InterPro" id="IPR045518">
    <property type="entry name" value="2EXR"/>
</dbReference>
<proteinExistence type="predicted"/>
<evidence type="ECO:0000313" key="4">
    <source>
        <dbReference type="Proteomes" id="UP000800038"/>
    </source>
</evidence>
<feature type="domain" description="2EXR" evidence="2">
    <location>
        <begin position="60"/>
        <end position="133"/>
    </location>
</feature>
<organism evidence="3 4">
    <name type="scientific">Clathrospora elynae</name>
    <dbReference type="NCBI Taxonomy" id="706981"/>
    <lineage>
        <taxon>Eukaryota</taxon>
        <taxon>Fungi</taxon>
        <taxon>Dikarya</taxon>
        <taxon>Ascomycota</taxon>
        <taxon>Pezizomycotina</taxon>
        <taxon>Dothideomycetes</taxon>
        <taxon>Pleosporomycetidae</taxon>
        <taxon>Pleosporales</taxon>
        <taxon>Diademaceae</taxon>
        <taxon>Clathrospora</taxon>
    </lineage>
</organism>
<sequence>MAPRKAPKAKKAPTLKKSADKVVKRPARGFHKFRNGLLNVTPKGGEKVITKSNQNSPLLRLPPEIRNQVWELVLGGEVFRAVFTPSNLHTKYKLTSSPAEPTKEMALLRTCRQIYAEAAMMPLILNKFSFECVFEAKYVLSKLKTHQRKHIAHLQFELSRPSRVSVLARSDFHRFRFPLPGYLPGLKELRVCIFSVSATDETARGENERQVRKKLEPHTQGTSIELNVEQTEFDWESYHHSWRGNKSETYPAV</sequence>
<reference evidence="3" key="1">
    <citation type="journal article" date="2020" name="Stud. Mycol.">
        <title>101 Dothideomycetes genomes: a test case for predicting lifestyles and emergence of pathogens.</title>
        <authorList>
            <person name="Haridas S."/>
            <person name="Albert R."/>
            <person name="Binder M."/>
            <person name="Bloem J."/>
            <person name="Labutti K."/>
            <person name="Salamov A."/>
            <person name="Andreopoulos B."/>
            <person name="Baker S."/>
            <person name="Barry K."/>
            <person name="Bills G."/>
            <person name="Bluhm B."/>
            <person name="Cannon C."/>
            <person name="Castanera R."/>
            <person name="Culley D."/>
            <person name="Daum C."/>
            <person name="Ezra D."/>
            <person name="Gonzalez J."/>
            <person name="Henrissat B."/>
            <person name="Kuo A."/>
            <person name="Liang C."/>
            <person name="Lipzen A."/>
            <person name="Lutzoni F."/>
            <person name="Magnuson J."/>
            <person name="Mondo S."/>
            <person name="Nolan M."/>
            <person name="Ohm R."/>
            <person name="Pangilinan J."/>
            <person name="Park H.-J."/>
            <person name="Ramirez L."/>
            <person name="Alfaro M."/>
            <person name="Sun H."/>
            <person name="Tritt A."/>
            <person name="Yoshinaga Y."/>
            <person name="Zwiers L.-H."/>
            <person name="Turgeon B."/>
            <person name="Goodwin S."/>
            <person name="Spatafora J."/>
            <person name="Crous P."/>
            <person name="Grigoriev I."/>
        </authorList>
    </citation>
    <scope>NUCLEOTIDE SEQUENCE</scope>
    <source>
        <strain evidence="3">CBS 161.51</strain>
    </source>
</reference>
<name>A0A6A5T4R6_9PLEO</name>
<dbReference type="AlphaFoldDB" id="A0A6A5T4R6"/>
<dbReference type="OrthoDB" id="5413827at2759"/>
<protein>
    <recommendedName>
        <fullName evidence="2">2EXR domain-containing protein</fullName>
    </recommendedName>
</protein>
<dbReference type="Pfam" id="PF20150">
    <property type="entry name" value="2EXR"/>
    <property type="match status" value="1"/>
</dbReference>
<feature type="compositionally biased region" description="Basic residues" evidence="1">
    <location>
        <begin position="1"/>
        <end position="14"/>
    </location>
</feature>
<dbReference type="Proteomes" id="UP000800038">
    <property type="component" value="Unassembled WGS sequence"/>
</dbReference>
<dbReference type="PANTHER" id="PTHR38790:SF4">
    <property type="entry name" value="2EXR DOMAIN-CONTAINING PROTEIN"/>
    <property type="match status" value="1"/>
</dbReference>
<evidence type="ECO:0000259" key="2">
    <source>
        <dbReference type="Pfam" id="PF20150"/>
    </source>
</evidence>
<dbReference type="PANTHER" id="PTHR38790">
    <property type="entry name" value="2EXR DOMAIN-CONTAINING PROTEIN-RELATED"/>
    <property type="match status" value="1"/>
</dbReference>
<evidence type="ECO:0000256" key="1">
    <source>
        <dbReference type="SAM" id="MobiDB-lite"/>
    </source>
</evidence>
<evidence type="ECO:0000313" key="3">
    <source>
        <dbReference type="EMBL" id="KAF1944057.1"/>
    </source>
</evidence>
<keyword evidence="4" id="KW-1185">Reference proteome</keyword>
<accession>A0A6A5T4R6</accession>